<evidence type="ECO:0000313" key="4">
    <source>
        <dbReference type="EMBL" id="TGE27876.1"/>
    </source>
</evidence>
<dbReference type="Proteomes" id="UP000298196">
    <property type="component" value="Unassembled WGS sequence"/>
</dbReference>
<dbReference type="InterPro" id="IPR013325">
    <property type="entry name" value="RNA_pol_sigma_r2"/>
</dbReference>
<dbReference type="GO" id="GO:0006352">
    <property type="term" value="P:DNA-templated transcription initiation"/>
    <property type="evidence" value="ECO:0007669"/>
    <property type="project" value="InterPro"/>
</dbReference>
<keyword evidence="5" id="KW-1185">Reference proteome</keyword>
<evidence type="ECO:0000259" key="2">
    <source>
        <dbReference type="Pfam" id="PF00140"/>
    </source>
</evidence>
<feature type="domain" description="RNA polymerase sigma factor 70 non-essential" evidence="3">
    <location>
        <begin position="44"/>
        <end position="128"/>
    </location>
</feature>
<dbReference type="AlphaFoldDB" id="A0A4Z0QEK1"/>
<evidence type="ECO:0000256" key="1">
    <source>
        <dbReference type="SAM" id="MobiDB-lite"/>
    </source>
</evidence>
<feature type="non-terminal residue" evidence="4">
    <location>
        <position position="1"/>
    </location>
</feature>
<feature type="compositionally biased region" description="Acidic residues" evidence="1">
    <location>
        <begin position="95"/>
        <end position="109"/>
    </location>
</feature>
<protein>
    <submittedName>
        <fullName evidence="4">RNA polymerase sigma factor RpoD</fullName>
    </submittedName>
</protein>
<dbReference type="Pfam" id="PF00140">
    <property type="entry name" value="Sigma70_r1_2"/>
    <property type="match status" value="1"/>
</dbReference>
<dbReference type="InterPro" id="IPR007631">
    <property type="entry name" value="RNA_pol_sigma_70_non-ess"/>
</dbReference>
<sequence>PPDPARRHTREMGTVELLTREGEIDIAKRIEDGINQVQCSVAEYPEAITYLLEQYDRVEAEEARLADLITGFVDPNAEEEMAPTATHVGSALSQEDLDDDEDEDEEDGAEAAAAAAHSSAPGLARARF</sequence>
<dbReference type="Pfam" id="PF04546">
    <property type="entry name" value="Sigma70_ner"/>
    <property type="match status" value="1"/>
</dbReference>
<reference evidence="4 5" key="1">
    <citation type="submission" date="2018-03" db="EMBL/GenBank/DDBJ databases">
        <title>Non-Typhoidal Salmonella genome sequencing and assembly.</title>
        <authorList>
            <person name="Matchawe C."/>
        </authorList>
    </citation>
    <scope>NUCLEOTIDE SEQUENCE [LARGE SCALE GENOMIC DNA]</scope>
    <source>
        <strain evidence="4 5">22sa</strain>
    </source>
</reference>
<dbReference type="GO" id="GO:0003677">
    <property type="term" value="F:DNA binding"/>
    <property type="evidence" value="ECO:0007669"/>
    <property type="project" value="InterPro"/>
</dbReference>
<accession>A0A4Z0QEK1</accession>
<dbReference type="SUPFAM" id="SSF88946">
    <property type="entry name" value="Sigma2 domain of RNA polymerase sigma factors"/>
    <property type="match status" value="1"/>
</dbReference>
<name>A0A4Z0QEK1_SALET</name>
<evidence type="ECO:0000313" key="5">
    <source>
        <dbReference type="Proteomes" id="UP000298196"/>
    </source>
</evidence>
<proteinExistence type="predicted"/>
<gene>
    <name evidence="4" type="ORF">C9F07_01515</name>
</gene>
<dbReference type="Gene3D" id="1.10.601.10">
    <property type="entry name" value="RNA Polymerase Primary Sigma Factor"/>
    <property type="match status" value="1"/>
</dbReference>
<evidence type="ECO:0000259" key="3">
    <source>
        <dbReference type="Pfam" id="PF04546"/>
    </source>
</evidence>
<dbReference type="InterPro" id="IPR009042">
    <property type="entry name" value="RNA_pol_sigma70_r1_2"/>
</dbReference>
<dbReference type="EMBL" id="PYKI01000232">
    <property type="protein sequence ID" value="TGE27876.1"/>
    <property type="molecule type" value="Genomic_DNA"/>
</dbReference>
<feature type="region of interest" description="Disordered" evidence="1">
    <location>
        <begin position="75"/>
        <end position="128"/>
    </location>
</feature>
<feature type="domain" description="RNA polymerase sigma-70 region 1.2" evidence="2">
    <location>
        <begin position="10"/>
        <end position="33"/>
    </location>
</feature>
<feature type="non-terminal residue" evidence="4">
    <location>
        <position position="128"/>
    </location>
</feature>
<dbReference type="GO" id="GO:0016987">
    <property type="term" value="F:sigma factor activity"/>
    <property type="evidence" value="ECO:0007669"/>
    <property type="project" value="InterPro"/>
</dbReference>
<organism evidence="4 5">
    <name type="scientific">Salmonella enterica subsp. enterica serovar Poona</name>
    <dbReference type="NCBI Taxonomy" id="436295"/>
    <lineage>
        <taxon>Bacteria</taxon>
        <taxon>Pseudomonadati</taxon>
        <taxon>Pseudomonadota</taxon>
        <taxon>Gammaproteobacteria</taxon>
        <taxon>Enterobacterales</taxon>
        <taxon>Enterobacteriaceae</taxon>
        <taxon>Salmonella</taxon>
    </lineage>
</organism>
<comment type="caution">
    <text evidence="4">The sequence shown here is derived from an EMBL/GenBank/DDBJ whole genome shotgun (WGS) entry which is preliminary data.</text>
</comment>